<name>A0A1S7LPL4_MAGMO</name>
<dbReference type="EMBL" id="LO017727">
    <property type="protein sequence ID" value="CRH07997.1"/>
    <property type="molecule type" value="Genomic_DNA"/>
</dbReference>
<feature type="modified residue" description="4-aspartylphosphate" evidence="2">
    <location>
        <position position="84"/>
    </location>
</feature>
<dbReference type="InterPro" id="IPR011006">
    <property type="entry name" value="CheY-like_superfamily"/>
</dbReference>
<dbReference type="AlphaFoldDB" id="A0A1S7LPL4"/>
<evidence type="ECO:0000256" key="2">
    <source>
        <dbReference type="PROSITE-ProRule" id="PRU00169"/>
    </source>
</evidence>
<proteinExistence type="predicted"/>
<dbReference type="PROSITE" id="PS50112">
    <property type="entry name" value="PAS"/>
    <property type="match status" value="1"/>
</dbReference>
<dbReference type="InterPro" id="IPR001789">
    <property type="entry name" value="Sig_transdc_resp-reg_receiver"/>
</dbReference>
<dbReference type="PANTHER" id="PTHR44591">
    <property type="entry name" value="STRESS RESPONSE REGULATOR PROTEIN 1"/>
    <property type="match status" value="1"/>
</dbReference>
<organism evidence="6">
    <name type="scientific">Magnetococcus massalia (strain MO-1)</name>
    <dbReference type="NCBI Taxonomy" id="451514"/>
    <lineage>
        <taxon>Bacteria</taxon>
        <taxon>Pseudomonadati</taxon>
        <taxon>Pseudomonadota</taxon>
        <taxon>Magnetococcia</taxon>
        <taxon>Magnetococcales</taxon>
        <taxon>Magnetococcaceae</taxon>
        <taxon>Magnetococcus</taxon>
    </lineage>
</organism>
<evidence type="ECO:0000259" key="4">
    <source>
        <dbReference type="PROSITE" id="PS50110"/>
    </source>
</evidence>
<evidence type="ECO:0000256" key="3">
    <source>
        <dbReference type="SAM" id="Coils"/>
    </source>
</evidence>
<protein>
    <submittedName>
        <fullName evidence="6">Uncharacterized protein</fullName>
    </submittedName>
</protein>
<dbReference type="PROSITE" id="PS50110">
    <property type="entry name" value="RESPONSE_REGULATORY"/>
    <property type="match status" value="1"/>
</dbReference>
<dbReference type="SMART" id="SM00091">
    <property type="entry name" value="PAS"/>
    <property type="match status" value="1"/>
</dbReference>
<dbReference type="SMART" id="SM00448">
    <property type="entry name" value="REC"/>
    <property type="match status" value="1"/>
</dbReference>
<dbReference type="Pfam" id="PF00072">
    <property type="entry name" value="Response_reg"/>
    <property type="match status" value="1"/>
</dbReference>
<dbReference type="Gene3D" id="3.40.50.2300">
    <property type="match status" value="1"/>
</dbReference>
<reference evidence="6" key="1">
    <citation type="submission" date="2015-04" db="EMBL/GenBank/DDBJ databases">
        <authorList>
            <person name="Syromyatnikov M.Y."/>
            <person name="Popov V.N."/>
        </authorList>
    </citation>
    <scope>NUCLEOTIDE SEQUENCE</scope>
    <source>
        <strain evidence="6">MO-1</strain>
    </source>
</reference>
<keyword evidence="1 2" id="KW-0597">Phosphoprotein</keyword>
<feature type="domain" description="Response regulatory" evidence="4">
    <location>
        <begin position="5"/>
        <end position="151"/>
    </location>
</feature>
<dbReference type="GO" id="GO:0000160">
    <property type="term" value="P:phosphorelay signal transduction system"/>
    <property type="evidence" value="ECO:0007669"/>
    <property type="project" value="InterPro"/>
</dbReference>
<sequence>MDNRRILAVDDDEQLLQVYQEILVTRERGSSKLDLFMDETVAEGESRAAEQGYAVVAVPQGLDAVAAVEQALKQDKPFACAFVDVRMPPGIDGLETAKRIRDLDDRIYIIFVTAYSDKSVDEIQETVKHDVLLTRKPLTRDEVLQLARNACNSWNSDQQRLQEQQQLQEQLEEHAAARQAMESLVSSLSEGLVVCTEGGMITSVNPAAVAMSGYDEEDLLGLTLSDLFLTGDMGGLLCKANREGAQEGTTAELTTEAGEKRQIQLSVSPIKGSHGGAGSATDLSMVLVWKRV</sequence>
<dbReference type="InterPro" id="IPR035965">
    <property type="entry name" value="PAS-like_dom_sf"/>
</dbReference>
<feature type="coiled-coil region" evidence="3">
    <location>
        <begin position="144"/>
        <end position="184"/>
    </location>
</feature>
<dbReference type="NCBIfam" id="TIGR00229">
    <property type="entry name" value="sensory_box"/>
    <property type="match status" value="1"/>
</dbReference>
<dbReference type="InterPro" id="IPR000014">
    <property type="entry name" value="PAS"/>
</dbReference>
<dbReference type="CDD" id="cd00130">
    <property type="entry name" value="PAS"/>
    <property type="match status" value="1"/>
</dbReference>
<dbReference type="SUPFAM" id="SSF52172">
    <property type="entry name" value="CheY-like"/>
    <property type="match status" value="1"/>
</dbReference>
<dbReference type="PANTHER" id="PTHR44591:SF3">
    <property type="entry name" value="RESPONSE REGULATORY DOMAIN-CONTAINING PROTEIN"/>
    <property type="match status" value="1"/>
</dbReference>
<accession>A0A1S7LPL4</accession>
<keyword evidence="3" id="KW-0175">Coiled coil</keyword>
<evidence type="ECO:0000259" key="5">
    <source>
        <dbReference type="PROSITE" id="PS50112"/>
    </source>
</evidence>
<feature type="domain" description="PAS" evidence="5">
    <location>
        <begin position="177"/>
        <end position="221"/>
    </location>
</feature>
<evidence type="ECO:0000256" key="1">
    <source>
        <dbReference type="ARBA" id="ARBA00022553"/>
    </source>
</evidence>
<dbReference type="SUPFAM" id="SSF55785">
    <property type="entry name" value="PYP-like sensor domain (PAS domain)"/>
    <property type="match status" value="1"/>
</dbReference>
<gene>
    <name evidence="6" type="ORF">MAGMO_3869</name>
</gene>
<dbReference type="Pfam" id="PF13426">
    <property type="entry name" value="PAS_9"/>
    <property type="match status" value="1"/>
</dbReference>
<dbReference type="Gene3D" id="3.30.450.20">
    <property type="entry name" value="PAS domain"/>
    <property type="match status" value="1"/>
</dbReference>
<evidence type="ECO:0000313" key="6">
    <source>
        <dbReference type="EMBL" id="CRH07997.1"/>
    </source>
</evidence>
<dbReference type="InterPro" id="IPR050595">
    <property type="entry name" value="Bact_response_regulator"/>
</dbReference>